<evidence type="ECO:0000256" key="1">
    <source>
        <dbReference type="ARBA" id="ARBA00010688"/>
    </source>
</evidence>
<protein>
    <recommendedName>
        <fullName evidence="4">Carbohydrate kinase PfkB domain-containing protein</fullName>
    </recommendedName>
</protein>
<comment type="caution">
    <text evidence="5">The sequence shown here is derived from an EMBL/GenBank/DDBJ whole genome shotgun (WGS) entry which is preliminary data.</text>
</comment>
<sequence>MSQHPLIVGIGELLWDRLPGGKRVGGAPANVVYHASCLGAEGYAVSAVGNDRLGDELLEAISETNLHPAIEKVNYPTGIVHVKLSYGIPEYEFVENSAWDYIPLTDNALTLVKKADAICYGTLASRHEVSHNTIITLLKHSNPSSLRLFDINLRAEYYSKQLITELMTYANIFKINSDEAVILKSMLDMDMPDDDLCRMIMEKYSLKYLIYTNGSVSSSIYSENKVSTLKTPHIRVSDTIGAGDAFSGAFLYYTLTGYSLDDAHHMAVNISAFVCTQSGAWPKYPAELPHYI</sequence>
<keyword evidence="2" id="KW-0808">Transferase</keyword>
<evidence type="ECO:0000313" key="6">
    <source>
        <dbReference type="Proteomes" id="UP000824176"/>
    </source>
</evidence>
<dbReference type="PANTHER" id="PTHR43085">
    <property type="entry name" value="HEXOKINASE FAMILY MEMBER"/>
    <property type="match status" value="1"/>
</dbReference>
<dbReference type="EMBL" id="DXAQ01000105">
    <property type="protein sequence ID" value="HIZ89632.1"/>
    <property type="molecule type" value="Genomic_DNA"/>
</dbReference>
<dbReference type="Pfam" id="PF00294">
    <property type="entry name" value="PfkB"/>
    <property type="match status" value="1"/>
</dbReference>
<reference evidence="5" key="1">
    <citation type="journal article" date="2021" name="PeerJ">
        <title>Extensive microbial diversity within the chicken gut microbiome revealed by metagenomics and culture.</title>
        <authorList>
            <person name="Gilroy R."/>
            <person name="Ravi A."/>
            <person name="Getino M."/>
            <person name="Pursley I."/>
            <person name="Horton D.L."/>
            <person name="Alikhan N.F."/>
            <person name="Baker D."/>
            <person name="Gharbi K."/>
            <person name="Hall N."/>
            <person name="Watson M."/>
            <person name="Adriaenssens E.M."/>
            <person name="Foster-Nyarko E."/>
            <person name="Jarju S."/>
            <person name="Secka A."/>
            <person name="Antonio M."/>
            <person name="Oren A."/>
            <person name="Chaudhuri R.R."/>
            <person name="La Ragione R."/>
            <person name="Hildebrand F."/>
            <person name="Pallen M.J."/>
        </authorList>
    </citation>
    <scope>NUCLEOTIDE SEQUENCE</scope>
    <source>
        <strain evidence="5">ChiW4-1371</strain>
    </source>
</reference>
<dbReference type="GO" id="GO:0016301">
    <property type="term" value="F:kinase activity"/>
    <property type="evidence" value="ECO:0007669"/>
    <property type="project" value="UniProtKB-KW"/>
</dbReference>
<dbReference type="InterPro" id="IPR011611">
    <property type="entry name" value="PfkB_dom"/>
</dbReference>
<dbReference type="AlphaFoldDB" id="A0A9D2KCA1"/>
<dbReference type="Gene3D" id="3.40.1190.20">
    <property type="match status" value="1"/>
</dbReference>
<evidence type="ECO:0000256" key="3">
    <source>
        <dbReference type="ARBA" id="ARBA00022777"/>
    </source>
</evidence>
<reference evidence="5" key="2">
    <citation type="submission" date="2021-04" db="EMBL/GenBank/DDBJ databases">
        <authorList>
            <person name="Gilroy R."/>
        </authorList>
    </citation>
    <scope>NUCLEOTIDE SEQUENCE</scope>
    <source>
        <strain evidence="5">ChiW4-1371</strain>
    </source>
</reference>
<dbReference type="Proteomes" id="UP000824176">
    <property type="component" value="Unassembled WGS sequence"/>
</dbReference>
<dbReference type="PROSITE" id="PS00584">
    <property type="entry name" value="PFKB_KINASES_2"/>
    <property type="match status" value="1"/>
</dbReference>
<feature type="domain" description="Carbohydrate kinase PfkB" evidence="4">
    <location>
        <begin position="22"/>
        <end position="281"/>
    </location>
</feature>
<accession>A0A9D2KCA1</accession>
<gene>
    <name evidence="5" type="ORF">H9804_06780</name>
</gene>
<dbReference type="InterPro" id="IPR002173">
    <property type="entry name" value="Carboh/pur_kinase_PfkB_CS"/>
</dbReference>
<keyword evidence="3" id="KW-0418">Kinase</keyword>
<comment type="similarity">
    <text evidence="1">Belongs to the carbohydrate kinase PfkB family.</text>
</comment>
<proteinExistence type="inferred from homology"/>
<evidence type="ECO:0000313" key="5">
    <source>
        <dbReference type="EMBL" id="HIZ89632.1"/>
    </source>
</evidence>
<organism evidence="5 6">
    <name type="scientific">Candidatus Mucispirillum faecigallinarum</name>
    <dbReference type="NCBI Taxonomy" id="2838699"/>
    <lineage>
        <taxon>Bacteria</taxon>
        <taxon>Pseudomonadati</taxon>
        <taxon>Deferribacterota</taxon>
        <taxon>Deferribacteres</taxon>
        <taxon>Deferribacterales</taxon>
        <taxon>Mucispirillaceae</taxon>
        <taxon>Mucispirillum</taxon>
    </lineage>
</organism>
<name>A0A9D2KCA1_9BACT</name>
<dbReference type="InterPro" id="IPR029056">
    <property type="entry name" value="Ribokinase-like"/>
</dbReference>
<evidence type="ECO:0000256" key="2">
    <source>
        <dbReference type="ARBA" id="ARBA00022679"/>
    </source>
</evidence>
<dbReference type="PANTHER" id="PTHR43085:SF57">
    <property type="entry name" value="CARBOHYDRATE KINASE PFKB DOMAIN-CONTAINING PROTEIN"/>
    <property type="match status" value="1"/>
</dbReference>
<evidence type="ECO:0000259" key="4">
    <source>
        <dbReference type="Pfam" id="PF00294"/>
    </source>
</evidence>
<dbReference type="SUPFAM" id="SSF53613">
    <property type="entry name" value="Ribokinase-like"/>
    <property type="match status" value="1"/>
</dbReference>
<dbReference type="InterPro" id="IPR050306">
    <property type="entry name" value="PfkB_Carbo_kinase"/>
</dbReference>